<comment type="similarity">
    <text evidence="3 8">Belongs to the prokaryotic/mitochondrial release factor family.</text>
</comment>
<protein>
    <recommendedName>
        <fullName evidence="7 8">Peptide chain release factor 1</fullName>
        <shortName evidence="8">RF-1</shortName>
    </recommendedName>
</protein>
<dbReference type="Gene3D" id="3.30.70.1660">
    <property type="match status" value="1"/>
</dbReference>
<dbReference type="SMART" id="SM00937">
    <property type="entry name" value="PCRF"/>
    <property type="match status" value="1"/>
</dbReference>
<dbReference type="FunFam" id="3.30.160.20:FF:000004">
    <property type="entry name" value="Peptide chain release factor 1"/>
    <property type="match status" value="1"/>
</dbReference>
<comment type="subcellular location">
    <subcellularLocation>
        <location evidence="2 8">Cytoplasm</location>
    </subcellularLocation>
</comment>
<evidence type="ECO:0000256" key="3">
    <source>
        <dbReference type="ARBA" id="ARBA00010835"/>
    </source>
</evidence>
<dbReference type="FunFam" id="3.30.70.1660:FF:000004">
    <property type="entry name" value="Peptide chain release factor 1"/>
    <property type="match status" value="1"/>
</dbReference>
<dbReference type="InterPro" id="IPR050057">
    <property type="entry name" value="Prokaryotic/Mito_RF"/>
</dbReference>
<dbReference type="GO" id="GO:0016149">
    <property type="term" value="F:translation release factor activity, codon specific"/>
    <property type="evidence" value="ECO:0007669"/>
    <property type="project" value="UniProtKB-UniRule"/>
</dbReference>
<dbReference type="Pfam" id="PF00472">
    <property type="entry name" value="RF-1"/>
    <property type="match status" value="1"/>
</dbReference>
<evidence type="ECO:0000256" key="8">
    <source>
        <dbReference type="HAMAP-Rule" id="MF_00093"/>
    </source>
</evidence>
<evidence type="ECO:0000313" key="12">
    <source>
        <dbReference type="Proteomes" id="UP000237865"/>
    </source>
</evidence>
<comment type="function">
    <text evidence="1 8">Peptide chain release factor 1 directs the termination of translation in response to the peptide chain termination codons UAG and UAA.</text>
</comment>
<dbReference type="EMBL" id="PHNE01000001">
    <property type="protein sequence ID" value="PPE06034.1"/>
    <property type="molecule type" value="Genomic_DNA"/>
</dbReference>
<organism evidence="11 12">
    <name type="scientific">Williamsoniiplasma lucivorax</name>
    <dbReference type="NCBI Taxonomy" id="209274"/>
    <lineage>
        <taxon>Bacteria</taxon>
        <taxon>Bacillati</taxon>
        <taxon>Mycoplasmatota</taxon>
        <taxon>Mollicutes</taxon>
        <taxon>Entomoplasmatales</taxon>
        <taxon>Williamsoniiplasma</taxon>
    </lineage>
</organism>
<evidence type="ECO:0000259" key="10">
    <source>
        <dbReference type="PROSITE" id="PS00745"/>
    </source>
</evidence>
<feature type="domain" description="Prokaryotic-type class I peptide chain release factors" evidence="10">
    <location>
        <begin position="230"/>
        <end position="246"/>
    </location>
</feature>
<proteinExistence type="inferred from homology"/>
<keyword evidence="6 8" id="KW-0648">Protein biosynthesis</keyword>
<sequence length="364" mass="40891">MNPKTLEALETMEKRINKIDVELQDENITSDIKKLTELNKERSSLEDVVAKFQEYKKALASINEAKEIFNIEKDQEMIELAKMDLQENEEIIEKLVPEIEQMLIPKDPNDEKNVIIEIRGAAGGDEGNIFAGDLFKMYKLYCEKEGWKINIMEASISEAGGYSQIVFMVKGDGVYSKLKFESGAHRVQRVPKTEAKGRIQTSTATVAVLPEMSDVEISIKPIDLRVDTYRSSGAGGQHVNTTDSAVRITHLPTGIVASSQDGRSQLDNKETAMKMLRAKVYEAEVEKQQAQADATRKNAVGTGARSEKIRTYNYPQNRVTDHRVGLTLNKLDQVMEGNIDEFIISLINEHQLQKVAQRLEEEAG</sequence>
<comment type="PTM">
    <text evidence="8">Methylated by PrmC. Methylation increases the termination efficiency of RF1.</text>
</comment>
<evidence type="ECO:0000256" key="2">
    <source>
        <dbReference type="ARBA" id="ARBA00004496"/>
    </source>
</evidence>
<dbReference type="AlphaFoldDB" id="A0A2S5RFD7"/>
<dbReference type="PROSITE" id="PS00745">
    <property type="entry name" value="RF_PROK_I"/>
    <property type="match status" value="1"/>
</dbReference>
<dbReference type="HAMAP" id="MF_00093">
    <property type="entry name" value="Rel_fac_1"/>
    <property type="match status" value="1"/>
</dbReference>
<feature type="coiled-coil region" evidence="9">
    <location>
        <begin position="266"/>
        <end position="298"/>
    </location>
</feature>
<dbReference type="InterPro" id="IPR000352">
    <property type="entry name" value="Pep_chain_release_fac_I"/>
</dbReference>
<dbReference type="FunFam" id="3.30.70.1660:FF:000002">
    <property type="entry name" value="Peptide chain release factor 1"/>
    <property type="match status" value="1"/>
</dbReference>
<dbReference type="Proteomes" id="UP000237865">
    <property type="component" value="Unassembled WGS sequence"/>
</dbReference>
<evidence type="ECO:0000256" key="6">
    <source>
        <dbReference type="ARBA" id="ARBA00022917"/>
    </source>
</evidence>
<keyword evidence="12" id="KW-1185">Reference proteome</keyword>
<gene>
    <name evidence="8 11" type="primary">prfA</name>
    <name evidence="11" type="ORF">ELUCI_v1c03250</name>
</gene>
<keyword evidence="5 8" id="KW-0963">Cytoplasm</keyword>
<evidence type="ECO:0000256" key="9">
    <source>
        <dbReference type="SAM" id="Coils"/>
    </source>
</evidence>
<dbReference type="Gene3D" id="3.30.160.20">
    <property type="match status" value="1"/>
</dbReference>
<dbReference type="Gene3D" id="6.10.140.1950">
    <property type="match status" value="1"/>
</dbReference>
<keyword evidence="4 8" id="KW-0488">Methylation</keyword>
<dbReference type="NCBIfam" id="TIGR00019">
    <property type="entry name" value="prfA"/>
    <property type="match status" value="1"/>
</dbReference>
<dbReference type="PANTHER" id="PTHR43804:SF7">
    <property type="entry name" value="LD18447P"/>
    <property type="match status" value="1"/>
</dbReference>
<dbReference type="GO" id="GO:0005829">
    <property type="term" value="C:cytosol"/>
    <property type="evidence" value="ECO:0007669"/>
    <property type="project" value="UniProtKB-ARBA"/>
</dbReference>
<dbReference type="Pfam" id="PF03462">
    <property type="entry name" value="PCRF"/>
    <property type="match status" value="1"/>
</dbReference>
<feature type="modified residue" description="N5-methylglutamine" evidence="8">
    <location>
        <position position="237"/>
    </location>
</feature>
<dbReference type="InterPro" id="IPR045853">
    <property type="entry name" value="Pep_chain_release_fac_I_sf"/>
</dbReference>
<name>A0A2S5RFD7_9MOLU</name>
<dbReference type="InterPro" id="IPR004373">
    <property type="entry name" value="RF-1"/>
</dbReference>
<evidence type="ECO:0000313" key="11">
    <source>
        <dbReference type="EMBL" id="PPE06034.1"/>
    </source>
</evidence>
<dbReference type="RefSeq" id="WP_028126847.1">
    <property type="nucleotide sequence ID" value="NZ_PHNE01000001.1"/>
</dbReference>
<reference evidence="11 12" key="1">
    <citation type="submission" date="2017-11" db="EMBL/GenBank/DDBJ databases">
        <title>Genome sequence of Entomoplasma lucivorax PIPN-2 (ATCC 49196).</title>
        <authorList>
            <person name="Lo W.-S."/>
            <person name="Gasparich G.E."/>
            <person name="Kuo C.-H."/>
        </authorList>
    </citation>
    <scope>NUCLEOTIDE SEQUENCE [LARGE SCALE GENOMIC DNA]</scope>
    <source>
        <strain evidence="11 12">PIPN-2</strain>
    </source>
</reference>
<dbReference type="STRING" id="1399797.GCA_000518285_01516"/>
<dbReference type="InterPro" id="IPR005139">
    <property type="entry name" value="PCRF"/>
</dbReference>
<comment type="caution">
    <text evidence="11">The sequence shown here is derived from an EMBL/GenBank/DDBJ whole genome shotgun (WGS) entry which is preliminary data.</text>
</comment>
<accession>A0A2S5RFD7</accession>
<dbReference type="NCBIfam" id="NF001859">
    <property type="entry name" value="PRK00591.1"/>
    <property type="match status" value="1"/>
</dbReference>
<evidence type="ECO:0000256" key="1">
    <source>
        <dbReference type="ARBA" id="ARBA00002986"/>
    </source>
</evidence>
<keyword evidence="9" id="KW-0175">Coiled coil</keyword>
<dbReference type="PANTHER" id="PTHR43804">
    <property type="entry name" value="LD18447P"/>
    <property type="match status" value="1"/>
</dbReference>
<evidence type="ECO:0000256" key="7">
    <source>
        <dbReference type="ARBA" id="ARBA00050039"/>
    </source>
</evidence>
<evidence type="ECO:0000256" key="4">
    <source>
        <dbReference type="ARBA" id="ARBA00022481"/>
    </source>
</evidence>
<evidence type="ECO:0000256" key="5">
    <source>
        <dbReference type="ARBA" id="ARBA00022490"/>
    </source>
</evidence>
<dbReference type="SUPFAM" id="SSF75620">
    <property type="entry name" value="Release factor"/>
    <property type="match status" value="1"/>
</dbReference>